<evidence type="ECO:0000313" key="3">
    <source>
        <dbReference type="Proteomes" id="UP001156905"/>
    </source>
</evidence>
<evidence type="ECO:0000313" key="2">
    <source>
        <dbReference type="EMBL" id="GLR89745.1"/>
    </source>
</evidence>
<feature type="region of interest" description="Disordered" evidence="1">
    <location>
        <begin position="120"/>
        <end position="149"/>
    </location>
</feature>
<organism evidence="2 3">
    <name type="scientific">Bradyrhizobium iriomotense</name>
    <dbReference type="NCBI Taxonomy" id="441950"/>
    <lineage>
        <taxon>Bacteria</taxon>
        <taxon>Pseudomonadati</taxon>
        <taxon>Pseudomonadota</taxon>
        <taxon>Alphaproteobacteria</taxon>
        <taxon>Hyphomicrobiales</taxon>
        <taxon>Nitrobacteraceae</taxon>
        <taxon>Bradyrhizobium</taxon>
    </lineage>
</organism>
<feature type="compositionally biased region" description="Basic and acidic residues" evidence="1">
    <location>
        <begin position="140"/>
        <end position="149"/>
    </location>
</feature>
<dbReference type="RefSeq" id="WP_284272093.1">
    <property type="nucleotide sequence ID" value="NZ_BSOW01000028.1"/>
</dbReference>
<sequence length="149" mass="16421">MKSSIQPPVGVIDGAYGTNCLSSATSPGLNGSIPVRSNGRKKLGCDTYMLRWNDILGAMNNKQVKRRRRVKHILTLLERLEVSAQFARARAEAMPDSREREGLLKKAKVAENVAELERFLTRPAEGAAAQRTKPQPPGARDPRARDISD</sequence>
<dbReference type="Proteomes" id="UP001156905">
    <property type="component" value="Unassembled WGS sequence"/>
</dbReference>
<comment type="caution">
    <text evidence="2">The sequence shown here is derived from an EMBL/GenBank/DDBJ whole genome shotgun (WGS) entry which is preliminary data.</text>
</comment>
<protein>
    <submittedName>
        <fullName evidence="2">Uncharacterized protein</fullName>
    </submittedName>
</protein>
<accession>A0ABQ6B7V0</accession>
<reference evidence="3" key="1">
    <citation type="journal article" date="2019" name="Int. J. Syst. Evol. Microbiol.">
        <title>The Global Catalogue of Microorganisms (GCM) 10K type strain sequencing project: providing services to taxonomists for standard genome sequencing and annotation.</title>
        <authorList>
            <consortium name="The Broad Institute Genomics Platform"/>
            <consortium name="The Broad Institute Genome Sequencing Center for Infectious Disease"/>
            <person name="Wu L."/>
            <person name="Ma J."/>
        </authorList>
    </citation>
    <scope>NUCLEOTIDE SEQUENCE [LARGE SCALE GENOMIC DNA]</scope>
    <source>
        <strain evidence="3">NBRC 102520</strain>
    </source>
</reference>
<name>A0ABQ6B7V0_9BRAD</name>
<dbReference type="EMBL" id="BSOW01000028">
    <property type="protein sequence ID" value="GLR89745.1"/>
    <property type="molecule type" value="Genomic_DNA"/>
</dbReference>
<gene>
    <name evidence="2" type="ORF">GCM10007857_64590</name>
</gene>
<keyword evidence="3" id="KW-1185">Reference proteome</keyword>
<evidence type="ECO:0000256" key="1">
    <source>
        <dbReference type="SAM" id="MobiDB-lite"/>
    </source>
</evidence>
<proteinExistence type="predicted"/>